<accession>A0A4R5DLV9</accession>
<keyword evidence="2" id="KW-1185">Reference proteome</keyword>
<sequence>MYSTYLIKAVSFLLCFSQLHILSPEKPSVTLKNQDLVLNKTITALNSIKKIKYQQKLSINSATSGKSTELMYDIYIEFLKEDPIIGFKFYQDAIDHSTIYDGTKLLSVDKKRSKKNLIENPNKSNFKSLTFLFNSIITIRSNLLSISKNENIEKDIKTIHLKGKDLYSISFVLKNSALDRLGGIMATNKNEIWNYEILVDQKTFIPVEVRQSDIRNKDYYITTFSDIEIDKDYGYLISKI</sequence>
<dbReference type="AlphaFoldDB" id="A0A4R5DLV9"/>
<evidence type="ECO:0000313" key="2">
    <source>
        <dbReference type="Proteomes" id="UP000294850"/>
    </source>
</evidence>
<proteinExistence type="predicted"/>
<name>A0A4R5DLV9_9BACT</name>
<protein>
    <submittedName>
        <fullName evidence="1">Uncharacterized protein</fullName>
    </submittedName>
</protein>
<gene>
    <name evidence="1" type="ORF">E0F88_12030</name>
</gene>
<evidence type="ECO:0000313" key="1">
    <source>
        <dbReference type="EMBL" id="TDE15246.1"/>
    </source>
</evidence>
<dbReference type="OrthoDB" id="9815205at2"/>
<organism evidence="1 2">
    <name type="scientific">Dyadobacter psychrotolerans</name>
    <dbReference type="NCBI Taxonomy" id="2541721"/>
    <lineage>
        <taxon>Bacteria</taxon>
        <taxon>Pseudomonadati</taxon>
        <taxon>Bacteroidota</taxon>
        <taxon>Cytophagia</taxon>
        <taxon>Cytophagales</taxon>
        <taxon>Spirosomataceae</taxon>
        <taxon>Dyadobacter</taxon>
    </lineage>
</organism>
<comment type="caution">
    <text evidence="1">The sequence shown here is derived from an EMBL/GenBank/DDBJ whole genome shotgun (WGS) entry which is preliminary data.</text>
</comment>
<dbReference type="EMBL" id="SMFL01000004">
    <property type="protein sequence ID" value="TDE15246.1"/>
    <property type="molecule type" value="Genomic_DNA"/>
</dbReference>
<reference evidence="1 2" key="1">
    <citation type="submission" date="2019-03" db="EMBL/GenBank/DDBJ databases">
        <title>Dyadobacter AR-3-6 sp. nov., isolated from arctic soil.</title>
        <authorList>
            <person name="Chaudhary D.K."/>
        </authorList>
    </citation>
    <scope>NUCLEOTIDE SEQUENCE [LARGE SCALE GENOMIC DNA]</scope>
    <source>
        <strain evidence="1 2">AR-3-6</strain>
    </source>
</reference>
<dbReference type="RefSeq" id="WP_131958509.1">
    <property type="nucleotide sequence ID" value="NZ_SMFL01000004.1"/>
</dbReference>
<dbReference type="Proteomes" id="UP000294850">
    <property type="component" value="Unassembled WGS sequence"/>
</dbReference>